<gene>
    <name evidence="1" type="ORF">OGM63_06565</name>
</gene>
<protein>
    <submittedName>
        <fullName evidence="1">Uncharacterized protein</fullName>
    </submittedName>
</protein>
<name>A0ABT3AVQ1_9CYAN</name>
<dbReference type="Proteomes" id="UP001526143">
    <property type="component" value="Unassembled WGS sequence"/>
</dbReference>
<evidence type="ECO:0000313" key="1">
    <source>
        <dbReference type="EMBL" id="MCV3213188.1"/>
    </source>
</evidence>
<keyword evidence="2" id="KW-1185">Reference proteome</keyword>
<dbReference type="EMBL" id="JAOWRF010000104">
    <property type="protein sequence ID" value="MCV3213188.1"/>
    <property type="molecule type" value="Genomic_DNA"/>
</dbReference>
<sequence>MGSDRSFLWVVSPNSLDTYQLPKKSEIDKSAINLFCLISQNSSKPPSVTNKESPCPDIKTRRIDRAATELSQLILAPVKGKLGKKRLVIVADGLLADLNSQLAKDSKSLSNQYGSVKNICEPKTLVETLHMQRLYIR</sequence>
<dbReference type="RefSeq" id="WP_263744695.1">
    <property type="nucleotide sequence ID" value="NZ_JAOWRF010000104.1"/>
</dbReference>
<accession>A0ABT3AVQ1</accession>
<proteinExistence type="predicted"/>
<reference evidence="1 2" key="1">
    <citation type="submission" date="2022-10" db="EMBL/GenBank/DDBJ databases">
        <title>Identification of biosynthetic pathway for the production of the potent trypsin inhibitor radiosumin.</title>
        <authorList>
            <person name="Fewer D.P."/>
            <person name="Delbaje E."/>
            <person name="Ouyang X."/>
            <person name="Agostino P.D."/>
            <person name="Wahlsten M."/>
            <person name="Jokela J."/>
            <person name="Permi P."/>
            <person name="Haapaniemi E."/>
            <person name="Koistinen H."/>
        </authorList>
    </citation>
    <scope>NUCLEOTIDE SEQUENCE [LARGE SCALE GENOMIC DNA]</scope>
    <source>
        <strain evidence="1 2">NIES-515</strain>
    </source>
</reference>
<organism evidence="1 2">
    <name type="scientific">Plectonema radiosum NIES-515</name>
    <dbReference type="NCBI Taxonomy" id="2986073"/>
    <lineage>
        <taxon>Bacteria</taxon>
        <taxon>Bacillati</taxon>
        <taxon>Cyanobacteriota</taxon>
        <taxon>Cyanophyceae</taxon>
        <taxon>Oscillatoriophycideae</taxon>
        <taxon>Oscillatoriales</taxon>
        <taxon>Microcoleaceae</taxon>
        <taxon>Plectonema</taxon>
    </lineage>
</organism>
<comment type="caution">
    <text evidence="1">The sequence shown here is derived from an EMBL/GenBank/DDBJ whole genome shotgun (WGS) entry which is preliminary data.</text>
</comment>
<evidence type="ECO:0000313" key="2">
    <source>
        <dbReference type="Proteomes" id="UP001526143"/>
    </source>
</evidence>